<evidence type="ECO:0000313" key="3">
    <source>
        <dbReference type="Proteomes" id="UP000027222"/>
    </source>
</evidence>
<dbReference type="HOGENOM" id="CLU_466948_0_0_1"/>
<dbReference type="Proteomes" id="UP000027222">
    <property type="component" value="Unassembled WGS sequence"/>
</dbReference>
<proteinExistence type="predicted"/>
<accession>A0A067TAM7</accession>
<dbReference type="EMBL" id="KL142372">
    <property type="protein sequence ID" value="KDR80275.1"/>
    <property type="molecule type" value="Genomic_DNA"/>
</dbReference>
<name>A0A067TAM7_GALM3</name>
<dbReference type="AlphaFoldDB" id="A0A067TAM7"/>
<sequence length="567" mass="64318">MATLADLPTELLLLIFQRISTDAILNVGKLCRRLNTVAIPIFLGRLGLSDPKIRSILTPSHQGYGDALTGLTLHFSMTNIKQLVCILGNNPPRTSIDAIASVRSILRIHQLLNRLSSVDSLSLVLQTVGQKWTLRSRFVQEFVIALLSLLRTALLKSCKSFQIIHSHSMIIDMDYDFQIFNQSTPSMVRNIIRFLARYLPWKKMDSPRPRGNGWRYQQVPRGQPTQALTMPLVGFQNELTNLDLSSDFLVIPPFSVWTFDIMEFSRITSFSLSLSHNVTREEFHSFIFPNIAKKLPQLREIRVAFHREDFLATVVENLPCFQFLQKVTIGLPSYGSLPPISTKMTQVTQLQNLVTFTGSLEQATYFFQPISCPNLKFINIIIDSYFQATYDHKATVNLFSSLSKRLSDLGIRPCVSVCLSTNVDPPSPSLTSRTLGEDPEGTEHLSIVSGLTLELPIFFRNELEVEHQAEHALAWLAVFHRLEKLTVTTRRVIIDIPARETRDSTLHRMITAEYPNLTSFNVVDLLFDENHYHWSNSRDELTRGIDGVPTMTILRSKSTAPCICSHF</sequence>
<dbReference type="PROSITE" id="PS50181">
    <property type="entry name" value="FBOX"/>
    <property type="match status" value="1"/>
</dbReference>
<gene>
    <name evidence="2" type="ORF">GALMADRAFT_136783</name>
</gene>
<dbReference type="InterPro" id="IPR036047">
    <property type="entry name" value="F-box-like_dom_sf"/>
</dbReference>
<reference evidence="3" key="1">
    <citation type="journal article" date="2014" name="Proc. Natl. Acad. Sci. U.S.A.">
        <title>Extensive sampling of basidiomycete genomes demonstrates inadequacy of the white-rot/brown-rot paradigm for wood decay fungi.</title>
        <authorList>
            <person name="Riley R."/>
            <person name="Salamov A.A."/>
            <person name="Brown D.W."/>
            <person name="Nagy L.G."/>
            <person name="Floudas D."/>
            <person name="Held B.W."/>
            <person name="Levasseur A."/>
            <person name="Lombard V."/>
            <person name="Morin E."/>
            <person name="Otillar R."/>
            <person name="Lindquist E.A."/>
            <person name="Sun H."/>
            <person name="LaButti K.M."/>
            <person name="Schmutz J."/>
            <person name="Jabbour D."/>
            <person name="Luo H."/>
            <person name="Baker S.E."/>
            <person name="Pisabarro A.G."/>
            <person name="Walton J.D."/>
            <person name="Blanchette R.A."/>
            <person name="Henrissat B."/>
            <person name="Martin F."/>
            <person name="Cullen D."/>
            <person name="Hibbett D.S."/>
            <person name="Grigoriev I.V."/>
        </authorList>
    </citation>
    <scope>NUCLEOTIDE SEQUENCE [LARGE SCALE GENOMIC DNA]</scope>
    <source>
        <strain evidence="3">CBS 339.88</strain>
    </source>
</reference>
<feature type="domain" description="F-box" evidence="1">
    <location>
        <begin position="1"/>
        <end position="37"/>
    </location>
</feature>
<evidence type="ECO:0000313" key="2">
    <source>
        <dbReference type="EMBL" id="KDR80275.1"/>
    </source>
</evidence>
<evidence type="ECO:0000259" key="1">
    <source>
        <dbReference type="PROSITE" id="PS50181"/>
    </source>
</evidence>
<dbReference type="Pfam" id="PF12937">
    <property type="entry name" value="F-box-like"/>
    <property type="match status" value="1"/>
</dbReference>
<organism evidence="2 3">
    <name type="scientific">Galerina marginata (strain CBS 339.88)</name>
    <dbReference type="NCBI Taxonomy" id="685588"/>
    <lineage>
        <taxon>Eukaryota</taxon>
        <taxon>Fungi</taxon>
        <taxon>Dikarya</taxon>
        <taxon>Basidiomycota</taxon>
        <taxon>Agaricomycotina</taxon>
        <taxon>Agaricomycetes</taxon>
        <taxon>Agaricomycetidae</taxon>
        <taxon>Agaricales</taxon>
        <taxon>Agaricineae</taxon>
        <taxon>Strophariaceae</taxon>
        <taxon>Galerina</taxon>
    </lineage>
</organism>
<keyword evidence="3" id="KW-1185">Reference proteome</keyword>
<dbReference type="InterPro" id="IPR001810">
    <property type="entry name" value="F-box_dom"/>
</dbReference>
<dbReference type="SUPFAM" id="SSF81383">
    <property type="entry name" value="F-box domain"/>
    <property type="match status" value="1"/>
</dbReference>
<dbReference type="OrthoDB" id="3054030at2759"/>
<protein>
    <recommendedName>
        <fullName evidence="1">F-box domain-containing protein</fullName>
    </recommendedName>
</protein>